<dbReference type="InterPro" id="IPR029058">
    <property type="entry name" value="AB_hydrolase_fold"/>
</dbReference>
<name>A0A6L9S9S3_9ACTN</name>
<reference evidence="4 5" key="1">
    <citation type="submission" date="2020-02" db="EMBL/GenBank/DDBJ databases">
        <authorList>
            <person name="Li X.-J."/>
            <person name="Han X.-M."/>
        </authorList>
    </citation>
    <scope>NUCLEOTIDE SEQUENCE [LARGE SCALE GENOMIC DNA]</scope>
    <source>
        <strain evidence="4 5">CCTCC AB 2017055</strain>
    </source>
</reference>
<dbReference type="RefSeq" id="WP_163738701.1">
    <property type="nucleotide sequence ID" value="NZ_JAAGOA010000009.1"/>
</dbReference>
<dbReference type="GO" id="GO:0016787">
    <property type="term" value="F:hydrolase activity"/>
    <property type="evidence" value="ECO:0007669"/>
    <property type="project" value="UniProtKB-KW"/>
</dbReference>
<evidence type="ECO:0000256" key="2">
    <source>
        <dbReference type="ARBA" id="ARBA00022801"/>
    </source>
</evidence>
<sequence length="306" mass="32637">MINAGDRTSLDVVTVRHRHAEWPVLVRHPRLRPGEHPSGLVIELHGSQSDARTQMALSGLHDVADAERFVVAAPQGALRMPGDTDPDGGWGWNVPGVPTTAGDLPPADARDDVGFLMRVIDEICVRADVRKRAAWMAGFSGGARMAAAFAVRHPERVTALAAVAGLRAGRPRPDDPSAPDPTDFPSGPPVPVVAFHGTGDPVNAYDGDGSLRWGYPVEVAARTWARRNGAVQDAGRRSIAPGVSRIRYSGRDARSEVMLYVTAGDGHTWPGSSIDMAMDGLGSKTESISATTEIRAFFRRHGPDAP</sequence>
<evidence type="ECO:0000256" key="1">
    <source>
        <dbReference type="ARBA" id="ARBA00022729"/>
    </source>
</evidence>
<evidence type="ECO:0000313" key="5">
    <source>
        <dbReference type="Proteomes" id="UP000475214"/>
    </source>
</evidence>
<evidence type="ECO:0000256" key="3">
    <source>
        <dbReference type="SAM" id="MobiDB-lite"/>
    </source>
</evidence>
<proteinExistence type="predicted"/>
<keyword evidence="5" id="KW-1185">Reference proteome</keyword>
<organism evidence="4 5">
    <name type="scientific">Phytoactinopolyspora halotolerans</name>
    <dbReference type="NCBI Taxonomy" id="1981512"/>
    <lineage>
        <taxon>Bacteria</taxon>
        <taxon>Bacillati</taxon>
        <taxon>Actinomycetota</taxon>
        <taxon>Actinomycetes</taxon>
        <taxon>Jiangellales</taxon>
        <taxon>Jiangellaceae</taxon>
        <taxon>Phytoactinopolyspora</taxon>
    </lineage>
</organism>
<dbReference type="SUPFAM" id="SSF53474">
    <property type="entry name" value="alpha/beta-Hydrolases"/>
    <property type="match status" value="1"/>
</dbReference>
<dbReference type="InterPro" id="IPR050955">
    <property type="entry name" value="Plant_Biomass_Hydrol_Est"/>
</dbReference>
<feature type="region of interest" description="Disordered" evidence="3">
    <location>
        <begin position="167"/>
        <end position="188"/>
    </location>
</feature>
<dbReference type="AlphaFoldDB" id="A0A6L9S9S3"/>
<keyword evidence="1" id="KW-0732">Signal</keyword>
<evidence type="ECO:0000313" key="4">
    <source>
        <dbReference type="EMBL" id="NEE01312.1"/>
    </source>
</evidence>
<accession>A0A6L9S9S3</accession>
<gene>
    <name evidence="4" type="ORF">G1H10_14145</name>
</gene>
<dbReference type="PANTHER" id="PTHR43037">
    <property type="entry name" value="UNNAMED PRODUCT-RELATED"/>
    <property type="match status" value="1"/>
</dbReference>
<dbReference type="PANTHER" id="PTHR43037:SF5">
    <property type="entry name" value="FERULOYL ESTERASE"/>
    <property type="match status" value="1"/>
</dbReference>
<dbReference type="EMBL" id="JAAGOA010000009">
    <property type="protein sequence ID" value="NEE01312.1"/>
    <property type="molecule type" value="Genomic_DNA"/>
</dbReference>
<keyword evidence="2" id="KW-0378">Hydrolase</keyword>
<dbReference type="Gene3D" id="3.40.50.1820">
    <property type="entry name" value="alpha/beta hydrolase"/>
    <property type="match status" value="1"/>
</dbReference>
<protein>
    <submittedName>
        <fullName evidence="4">Polyhydroxybutyrate depolymerase</fullName>
    </submittedName>
</protein>
<dbReference type="Proteomes" id="UP000475214">
    <property type="component" value="Unassembled WGS sequence"/>
</dbReference>
<comment type="caution">
    <text evidence="4">The sequence shown here is derived from an EMBL/GenBank/DDBJ whole genome shotgun (WGS) entry which is preliminary data.</text>
</comment>